<evidence type="ECO:0000259" key="3">
    <source>
        <dbReference type="PROSITE" id="PS50977"/>
    </source>
</evidence>
<dbReference type="Gene3D" id="1.10.357.10">
    <property type="entry name" value="Tetracycline Repressor, domain 2"/>
    <property type="match status" value="1"/>
</dbReference>
<accession>A0A0J1CKR5</accession>
<gene>
    <name evidence="4" type="ORF">EOS_37745</name>
</gene>
<evidence type="ECO:0000256" key="1">
    <source>
        <dbReference type="ARBA" id="ARBA00023125"/>
    </source>
</evidence>
<dbReference type="InterPro" id="IPR050109">
    <property type="entry name" value="HTH-type_TetR-like_transc_reg"/>
</dbReference>
<dbReference type="OrthoDB" id="63332at2"/>
<keyword evidence="1 2" id="KW-0238">DNA-binding</keyword>
<dbReference type="InterPro" id="IPR009057">
    <property type="entry name" value="Homeodomain-like_sf"/>
</dbReference>
<dbReference type="PATRIC" id="fig|908627.4.peg.8461"/>
<sequence length="194" mass="21384">MARPKSDDKRNALLLAAEQVFAQRGLAAAPTSAISKQAGVAEGTLFTYFRTKDELVNALYRSIKLDLADALMSRFPRQGPVRDRLEYLWNAFVDWGVANPQRLNVLDQLSVADTVSDESKAVGYEPFAEIETLAQTSIKTGVLQAYPVEFVAASMKALAETTMAFMTAYPAEATRYRKVGFEVFWNGVTGNTKS</sequence>
<evidence type="ECO:0000256" key="2">
    <source>
        <dbReference type="PROSITE-ProRule" id="PRU00335"/>
    </source>
</evidence>
<keyword evidence="5" id="KW-1185">Reference proteome</keyword>
<dbReference type="GO" id="GO:0003677">
    <property type="term" value="F:DNA binding"/>
    <property type="evidence" value="ECO:0007669"/>
    <property type="project" value="UniProtKB-UniRule"/>
</dbReference>
<dbReference type="SUPFAM" id="SSF46689">
    <property type="entry name" value="Homeodomain-like"/>
    <property type="match status" value="1"/>
</dbReference>
<dbReference type="Pfam" id="PF00440">
    <property type="entry name" value="TetR_N"/>
    <property type="match status" value="1"/>
</dbReference>
<dbReference type="PRINTS" id="PR00455">
    <property type="entry name" value="HTHTETR"/>
</dbReference>
<reference evidence="4 5" key="1">
    <citation type="journal article" date="2015" name="Genome Announc.">
        <title>Draft Genome Sequence of Burkholderia sp. Strain PML1(12), an Ectomycorrhizosphere-Inhabiting Bacterium with Effective Mineral-Weathering Ability.</title>
        <authorList>
            <person name="Uroz S."/>
            <person name="Oger P."/>
        </authorList>
    </citation>
    <scope>NUCLEOTIDE SEQUENCE [LARGE SCALE GENOMIC DNA]</scope>
    <source>
        <strain evidence="5">PML1(12)</strain>
    </source>
</reference>
<feature type="DNA-binding region" description="H-T-H motif" evidence="2">
    <location>
        <begin position="30"/>
        <end position="49"/>
    </location>
</feature>
<dbReference type="RefSeq" id="WP_047897332.1">
    <property type="nucleotide sequence ID" value="NZ_AEJF01000230.1"/>
</dbReference>
<dbReference type="PANTHER" id="PTHR30055:SF222">
    <property type="entry name" value="REGULATORY PROTEIN"/>
    <property type="match status" value="1"/>
</dbReference>
<evidence type="ECO:0000313" key="5">
    <source>
        <dbReference type="Proteomes" id="UP000035963"/>
    </source>
</evidence>
<organism evidence="4 5">
    <name type="scientific">Caballeronia mineralivorans PML1(12)</name>
    <dbReference type="NCBI Taxonomy" id="908627"/>
    <lineage>
        <taxon>Bacteria</taxon>
        <taxon>Pseudomonadati</taxon>
        <taxon>Pseudomonadota</taxon>
        <taxon>Betaproteobacteria</taxon>
        <taxon>Burkholderiales</taxon>
        <taxon>Burkholderiaceae</taxon>
        <taxon>Caballeronia</taxon>
    </lineage>
</organism>
<dbReference type="PANTHER" id="PTHR30055">
    <property type="entry name" value="HTH-TYPE TRANSCRIPTIONAL REGULATOR RUTR"/>
    <property type="match status" value="1"/>
</dbReference>
<comment type="caution">
    <text evidence="4">The sequence shown here is derived from an EMBL/GenBank/DDBJ whole genome shotgun (WGS) entry which is preliminary data.</text>
</comment>
<name>A0A0J1CKR5_9BURK</name>
<dbReference type="AlphaFoldDB" id="A0A0J1CKR5"/>
<dbReference type="Proteomes" id="UP000035963">
    <property type="component" value="Unassembled WGS sequence"/>
</dbReference>
<dbReference type="PROSITE" id="PS50977">
    <property type="entry name" value="HTH_TETR_2"/>
    <property type="match status" value="1"/>
</dbReference>
<protein>
    <submittedName>
        <fullName evidence="4">TetR family transcriptional regulator</fullName>
    </submittedName>
</protein>
<feature type="domain" description="HTH tetR-type" evidence="3">
    <location>
        <begin position="7"/>
        <end position="67"/>
    </location>
</feature>
<dbReference type="InterPro" id="IPR001647">
    <property type="entry name" value="HTH_TetR"/>
</dbReference>
<evidence type="ECO:0000313" key="4">
    <source>
        <dbReference type="EMBL" id="KLU21021.1"/>
    </source>
</evidence>
<proteinExistence type="predicted"/>
<dbReference type="EMBL" id="AEJF01000230">
    <property type="protein sequence ID" value="KLU21021.1"/>
    <property type="molecule type" value="Genomic_DNA"/>
</dbReference>